<keyword evidence="1" id="KW-0808">Transferase</keyword>
<dbReference type="InterPro" id="IPR010342">
    <property type="entry name" value="DUF938"/>
</dbReference>
<dbReference type="GO" id="GO:0032259">
    <property type="term" value="P:methylation"/>
    <property type="evidence" value="ECO:0007669"/>
    <property type="project" value="UniProtKB-KW"/>
</dbReference>
<dbReference type="PANTHER" id="PTHR20974:SF0">
    <property type="entry name" value="UPF0585 PROTEIN CG18661"/>
    <property type="match status" value="1"/>
</dbReference>
<dbReference type="Pfam" id="PF06080">
    <property type="entry name" value="DUF938"/>
    <property type="match status" value="1"/>
</dbReference>
<comment type="caution">
    <text evidence="1">The sequence shown here is derived from an EMBL/GenBank/DDBJ whole genome shotgun (WGS) entry which is preliminary data.</text>
</comment>
<dbReference type="AlphaFoldDB" id="A0A9X2CH38"/>
<keyword evidence="2" id="KW-1185">Reference proteome</keyword>
<organism evidence="1 2">
    <name type="scientific">Shewanella gaetbuli</name>
    <dbReference type="NCBI Taxonomy" id="220752"/>
    <lineage>
        <taxon>Bacteria</taxon>
        <taxon>Pseudomonadati</taxon>
        <taxon>Pseudomonadota</taxon>
        <taxon>Gammaproteobacteria</taxon>
        <taxon>Alteromonadales</taxon>
        <taxon>Shewanellaceae</taxon>
        <taxon>Shewanella</taxon>
    </lineage>
</organism>
<dbReference type="SUPFAM" id="SSF53335">
    <property type="entry name" value="S-adenosyl-L-methionine-dependent methyltransferases"/>
    <property type="match status" value="1"/>
</dbReference>
<sequence length="200" mass="22902">MNPIANLPFSQACENNKQPILNILQAQLSHCQSLLEIGSGTGQHCCFFAQKLPHIYWQATEQIHHLKDLNQRISHANLANLPMAIPLDIAQQWPEHQFDAVFTANTLHIISETLVCQFFEALTQVCKSESQLFIYGPFKYQGQFTSDSNADFNLWLQSRDPQSAIRDVEWICQLALNQGFELIKDHSMPANNQLLHFIKR</sequence>
<dbReference type="Proteomes" id="UP001139333">
    <property type="component" value="Unassembled WGS sequence"/>
</dbReference>
<dbReference type="EMBL" id="JAKIKP010000006">
    <property type="protein sequence ID" value="MCL1143058.1"/>
    <property type="molecule type" value="Genomic_DNA"/>
</dbReference>
<protein>
    <submittedName>
        <fullName evidence="1">Class I SAM-dependent methyltransferase</fullName>
    </submittedName>
</protein>
<keyword evidence="1" id="KW-0489">Methyltransferase</keyword>
<accession>A0A9X2CH38</accession>
<evidence type="ECO:0000313" key="2">
    <source>
        <dbReference type="Proteomes" id="UP001139333"/>
    </source>
</evidence>
<reference evidence="1" key="1">
    <citation type="submission" date="2022-01" db="EMBL/GenBank/DDBJ databases">
        <title>Whole genome-based taxonomy of the Shewanellaceae.</title>
        <authorList>
            <person name="Martin-Rodriguez A.J."/>
        </authorList>
    </citation>
    <scope>NUCLEOTIDE SEQUENCE</scope>
    <source>
        <strain evidence="1">DSM 16422</strain>
    </source>
</reference>
<dbReference type="InterPro" id="IPR029063">
    <property type="entry name" value="SAM-dependent_MTases_sf"/>
</dbReference>
<dbReference type="GO" id="GO:0008168">
    <property type="term" value="F:methyltransferase activity"/>
    <property type="evidence" value="ECO:0007669"/>
    <property type="project" value="UniProtKB-KW"/>
</dbReference>
<name>A0A9X2CH38_9GAMM</name>
<dbReference type="PANTHER" id="PTHR20974">
    <property type="entry name" value="UPF0585 PROTEIN CG18661"/>
    <property type="match status" value="1"/>
</dbReference>
<gene>
    <name evidence="1" type="ORF">L2672_10160</name>
</gene>
<dbReference type="Gene3D" id="3.40.50.150">
    <property type="entry name" value="Vaccinia Virus protein VP39"/>
    <property type="match status" value="1"/>
</dbReference>
<proteinExistence type="predicted"/>
<dbReference type="RefSeq" id="WP_248995738.1">
    <property type="nucleotide sequence ID" value="NZ_JAKIKP010000006.1"/>
</dbReference>
<evidence type="ECO:0000313" key="1">
    <source>
        <dbReference type="EMBL" id="MCL1143058.1"/>
    </source>
</evidence>